<accession>A0AAV9GS85</accession>
<comment type="caution">
    <text evidence="2">The sequence shown here is derived from an EMBL/GenBank/DDBJ whole genome shotgun (WGS) entry which is preliminary data.</text>
</comment>
<dbReference type="Proteomes" id="UP001321760">
    <property type="component" value="Unassembled WGS sequence"/>
</dbReference>
<dbReference type="EMBL" id="MU865933">
    <property type="protein sequence ID" value="KAK4450307.1"/>
    <property type="molecule type" value="Genomic_DNA"/>
</dbReference>
<sequence length="621" mass="69556">MAELKDSDLCPDCIELFESAAFIHMSMSEKHAEVRMQGREASWKRGWDADHQSRFKVNVSASKCHMCVLMAKAWPDLSRPTRPSRTLSLRVIGHLTSLLVHLLVEIAEPPRIGVIGDPLWLRQVEKLAPTTWSPETLSRIKAWMTTCTTTHGLCNTSQTEPPLPRRLLDTRATHLDNAPLDEGSKSDNFDLLSLKELPGVRIVDSNSLPLDTQYLTLSHRWGNPPSILLKNTTSFLLDRDISAHLLHAEEATVFRHAIHVTRALGFRYLWIDALCIMQDGGPEKMADIMQMHEIYSNSMLNIMAAEAQTAPGQSVRLQAYHDEWSIEPELPLLKRGWVFQERALAPRIVHFTQDQAYWECRCLAASESVPDGPPKHSSVEPGSGLRFKSVQFSSALPTDELRSQWYGMLSLSSDKQLTFAQDRPLAISALAKMYSIAAGLEPSEYLAGMWKGDLPLSLLWFQATNRPVPGPVAQAEFDDEASSPDEVAGMEHAPSWSWASISAEVDFINYGRGPHEGSTITAKVLGVDITRISSNLFDGAHRCQLHICGPVCSVSLGIKDGVHCLWITENTVFQAPVTYEPHYPDGRVMYSYWDTSRRVAASLSMPFRVDFRRWGRAIISF</sequence>
<dbReference type="PANTHER" id="PTHR33112:SF10">
    <property type="entry name" value="TOL"/>
    <property type="match status" value="1"/>
</dbReference>
<organism evidence="2 3">
    <name type="scientific">Podospora aff. communis PSN243</name>
    <dbReference type="NCBI Taxonomy" id="3040156"/>
    <lineage>
        <taxon>Eukaryota</taxon>
        <taxon>Fungi</taxon>
        <taxon>Dikarya</taxon>
        <taxon>Ascomycota</taxon>
        <taxon>Pezizomycotina</taxon>
        <taxon>Sordariomycetes</taxon>
        <taxon>Sordariomycetidae</taxon>
        <taxon>Sordariales</taxon>
        <taxon>Podosporaceae</taxon>
        <taxon>Podospora</taxon>
    </lineage>
</organism>
<reference evidence="2" key="2">
    <citation type="submission" date="2023-05" db="EMBL/GenBank/DDBJ databases">
        <authorList>
            <consortium name="Lawrence Berkeley National Laboratory"/>
            <person name="Steindorff A."/>
            <person name="Hensen N."/>
            <person name="Bonometti L."/>
            <person name="Westerberg I."/>
            <person name="Brannstrom I.O."/>
            <person name="Guillou S."/>
            <person name="Cros-Aarteil S."/>
            <person name="Calhoun S."/>
            <person name="Haridas S."/>
            <person name="Kuo A."/>
            <person name="Mondo S."/>
            <person name="Pangilinan J."/>
            <person name="Riley R."/>
            <person name="Labutti K."/>
            <person name="Andreopoulos B."/>
            <person name="Lipzen A."/>
            <person name="Chen C."/>
            <person name="Yanf M."/>
            <person name="Daum C."/>
            <person name="Ng V."/>
            <person name="Clum A."/>
            <person name="Ohm R."/>
            <person name="Martin F."/>
            <person name="Silar P."/>
            <person name="Natvig D."/>
            <person name="Lalanne C."/>
            <person name="Gautier V."/>
            <person name="Ament-Velasquez S.L."/>
            <person name="Kruys A."/>
            <person name="Hutchinson M.I."/>
            <person name="Powell A.J."/>
            <person name="Barry K."/>
            <person name="Miller A.N."/>
            <person name="Grigoriev I.V."/>
            <person name="Debuchy R."/>
            <person name="Gladieux P."/>
            <person name="Thoren M.H."/>
            <person name="Johannesson H."/>
        </authorList>
    </citation>
    <scope>NUCLEOTIDE SEQUENCE</scope>
    <source>
        <strain evidence="2">PSN243</strain>
    </source>
</reference>
<feature type="domain" description="Heterokaryon incompatibility" evidence="1">
    <location>
        <begin position="214"/>
        <end position="318"/>
    </location>
</feature>
<name>A0AAV9GS85_9PEZI</name>
<evidence type="ECO:0000259" key="1">
    <source>
        <dbReference type="Pfam" id="PF06985"/>
    </source>
</evidence>
<evidence type="ECO:0000313" key="2">
    <source>
        <dbReference type="EMBL" id="KAK4450307.1"/>
    </source>
</evidence>
<dbReference type="Pfam" id="PF06985">
    <property type="entry name" value="HET"/>
    <property type="match status" value="1"/>
</dbReference>
<keyword evidence="3" id="KW-1185">Reference proteome</keyword>
<proteinExistence type="predicted"/>
<dbReference type="InterPro" id="IPR010730">
    <property type="entry name" value="HET"/>
</dbReference>
<gene>
    <name evidence="2" type="ORF">QBC34DRAFT_424894</name>
</gene>
<dbReference type="PANTHER" id="PTHR33112">
    <property type="entry name" value="DOMAIN PROTEIN, PUTATIVE-RELATED"/>
    <property type="match status" value="1"/>
</dbReference>
<evidence type="ECO:0000313" key="3">
    <source>
        <dbReference type="Proteomes" id="UP001321760"/>
    </source>
</evidence>
<dbReference type="AlphaFoldDB" id="A0AAV9GS85"/>
<protein>
    <submittedName>
        <fullName evidence="2">Heterokaryon incompatibility protein-domain-containing protein</fullName>
    </submittedName>
</protein>
<reference evidence="2" key="1">
    <citation type="journal article" date="2023" name="Mol. Phylogenet. Evol.">
        <title>Genome-scale phylogeny and comparative genomics of the fungal order Sordariales.</title>
        <authorList>
            <person name="Hensen N."/>
            <person name="Bonometti L."/>
            <person name="Westerberg I."/>
            <person name="Brannstrom I.O."/>
            <person name="Guillou S."/>
            <person name="Cros-Aarteil S."/>
            <person name="Calhoun S."/>
            <person name="Haridas S."/>
            <person name="Kuo A."/>
            <person name="Mondo S."/>
            <person name="Pangilinan J."/>
            <person name="Riley R."/>
            <person name="LaButti K."/>
            <person name="Andreopoulos B."/>
            <person name="Lipzen A."/>
            <person name="Chen C."/>
            <person name="Yan M."/>
            <person name="Daum C."/>
            <person name="Ng V."/>
            <person name="Clum A."/>
            <person name="Steindorff A."/>
            <person name="Ohm R.A."/>
            <person name="Martin F."/>
            <person name="Silar P."/>
            <person name="Natvig D.O."/>
            <person name="Lalanne C."/>
            <person name="Gautier V."/>
            <person name="Ament-Velasquez S.L."/>
            <person name="Kruys A."/>
            <person name="Hutchinson M.I."/>
            <person name="Powell A.J."/>
            <person name="Barry K."/>
            <person name="Miller A.N."/>
            <person name="Grigoriev I.V."/>
            <person name="Debuchy R."/>
            <person name="Gladieux P."/>
            <person name="Hiltunen Thoren M."/>
            <person name="Johannesson H."/>
        </authorList>
    </citation>
    <scope>NUCLEOTIDE SEQUENCE</scope>
    <source>
        <strain evidence="2">PSN243</strain>
    </source>
</reference>